<dbReference type="InterPro" id="IPR003439">
    <property type="entry name" value="ABC_transporter-like_ATP-bd"/>
</dbReference>
<dbReference type="EMBL" id="MGFS01000026">
    <property type="protein sequence ID" value="OGM11060.1"/>
    <property type="molecule type" value="Genomic_DNA"/>
</dbReference>
<evidence type="ECO:0000313" key="7">
    <source>
        <dbReference type="Proteomes" id="UP000177053"/>
    </source>
</evidence>
<dbReference type="PANTHER" id="PTHR46743">
    <property type="entry name" value="TEICHOIC ACIDS EXPORT ATP-BINDING PROTEIN TAGH"/>
    <property type="match status" value="1"/>
</dbReference>
<dbReference type="CDD" id="cd03220">
    <property type="entry name" value="ABC_KpsT_Wzt"/>
    <property type="match status" value="1"/>
</dbReference>
<evidence type="ECO:0000259" key="5">
    <source>
        <dbReference type="PROSITE" id="PS50893"/>
    </source>
</evidence>
<keyword evidence="4 6" id="KW-0067">ATP-binding</keyword>
<accession>A0A1F7X7L0</accession>
<keyword evidence="2" id="KW-0813">Transport</keyword>
<evidence type="ECO:0000256" key="3">
    <source>
        <dbReference type="ARBA" id="ARBA00022741"/>
    </source>
</evidence>
<dbReference type="GO" id="GO:0016020">
    <property type="term" value="C:membrane"/>
    <property type="evidence" value="ECO:0007669"/>
    <property type="project" value="InterPro"/>
</dbReference>
<dbReference type="InterPro" id="IPR050683">
    <property type="entry name" value="Bact_Polysacc_Export_ATP-bd"/>
</dbReference>
<evidence type="ECO:0000256" key="1">
    <source>
        <dbReference type="ARBA" id="ARBA00005417"/>
    </source>
</evidence>
<name>A0A1F7X7L0_9BACT</name>
<dbReference type="PROSITE" id="PS50893">
    <property type="entry name" value="ABC_TRANSPORTER_2"/>
    <property type="match status" value="1"/>
</dbReference>
<comment type="similarity">
    <text evidence="1">Belongs to the ABC transporter superfamily.</text>
</comment>
<feature type="domain" description="ABC transporter" evidence="5">
    <location>
        <begin position="15"/>
        <end position="239"/>
    </location>
</feature>
<dbReference type="PANTHER" id="PTHR46743:SF2">
    <property type="entry name" value="TEICHOIC ACIDS EXPORT ATP-BINDING PROTEIN TAGH"/>
    <property type="match status" value="1"/>
</dbReference>
<sequence length="239" mass="26501">MFQPQKPTQPSEDAIIVQNVSKRFLIPHDKRTTLKENVIGSIKKNRGYDEFHALKNVSFSIKHGESIGIIGENGSGKSTILKILAGVLYPDEGSIKVNGKIAPFLELGVGFQAELTARENVFLYGSILGMTKKEMDAKYDEIMAFKELSQFENVKVKNFSSGMYARLAFATAVAVEPDILLLDEVLAVGDEKFQMKCREKMNDFKKSGATIVLVSHSLDAIQSICDRAGFMERRSLKAS</sequence>
<dbReference type="InterPro" id="IPR027417">
    <property type="entry name" value="P-loop_NTPase"/>
</dbReference>
<evidence type="ECO:0000313" key="6">
    <source>
        <dbReference type="EMBL" id="OGM11060.1"/>
    </source>
</evidence>
<evidence type="ECO:0000256" key="4">
    <source>
        <dbReference type="ARBA" id="ARBA00022840"/>
    </source>
</evidence>
<reference evidence="6 7" key="1">
    <citation type="journal article" date="2016" name="Nat. Commun.">
        <title>Thousands of microbial genomes shed light on interconnected biogeochemical processes in an aquifer system.</title>
        <authorList>
            <person name="Anantharaman K."/>
            <person name="Brown C.T."/>
            <person name="Hug L.A."/>
            <person name="Sharon I."/>
            <person name="Castelle C.J."/>
            <person name="Probst A.J."/>
            <person name="Thomas B.C."/>
            <person name="Singh A."/>
            <person name="Wilkins M.J."/>
            <person name="Karaoz U."/>
            <person name="Brodie E.L."/>
            <person name="Williams K.H."/>
            <person name="Hubbard S.S."/>
            <person name="Banfield J.F."/>
        </authorList>
    </citation>
    <scope>NUCLEOTIDE SEQUENCE [LARGE SCALE GENOMIC DNA]</scope>
</reference>
<dbReference type="Pfam" id="PF00005">
    <property type="entry name" value="ABC_tran"/>
    <property type="match status" value="1"/>
</dbReference>
<dbReference type="AlphaFoldDB" id="A0A1F7X7L0"/>
<dbReference type="SMART" id="SM00382">
    <property type="entry name" value="AAA"/>
    <property type="match status" value="1"/>
</dbReference>
<gene>
    <name evidence="6" type="ORF">A2Z22_03660</name>
</gene>
<dbReference type="SUPFAM" id="SSF52540">
    <property type="entry name" value="P-loop containing nucleoside triphosphate hydrolases"/>
    <property type="match status" value="1"/>
</dbReference>
<organism evidence="6 7">
    <name type="scientific">Candidatus Woesebacteria bacterium RBG_16_34_12</name>
    <dbReference type="NCBI Taxonomy" id="1802480"/>
    <lineage>
        <taxon>Bacteria</taxon>
        <taxon>Candidatus Woeseibacteriota</taxon>
    </lineage>
</organism>
<dbReference type="GO" id="GO:0005524">
    <property type="term" value="F:ATP binding"/>
    <property type="evidence" value="ECO:0007669"/>
    <property type="project" value="UniProtKB-KW"/>
</dbReference>
<dbReference type="GO" id="GO:0140359">
    <property type="term" value="F:ABC-type transporter activity"/>
    <property type="evidence" value="ECO:0007669"/>
    <property type="project" value="InterPro"/>
</dbReference>
<protein>
    <submittedName>
        <fullName evidence="6">ATP-binding protein</fullName>
    </submittedName>
</protein>
<dbReference type="Gene3D" id="3.40.50.300">
    <property type="entry name" value="P-loop containing nucleotide triphosphate hydrolases"/>
    <property type="match status" value="1"/>
</dbReference>
<dbReference type="InterPro" id="IPR003593">
    <property type="entry name" value="AAA+_ATPase"/>
</dbReference>
<dbReference type="InterPro" id="IPR015860">
    <property type="entry name" value="ABC_transpr_TagH-like"/>
</dbReference>
<evidence type="ECO:0000256" key="2">
    <source>
        <dbReference type="ARBA" id="ARBA00022448"/>
    </source>
</evidence>
<dbReference type="GO" id="GO:0016887">
    <property type="term" value="F:ATP hydrolysis activity"/>
    <property type="evidence" value="ECO:0007669"/>
    <property type="project" value="InterPro"/>
</dbReference>
<comment type="caution">
    <text evidence="6">The sequence shown here is derived from an EMBL/GenBank/DDBJ whole genome shotgun (WGS) entry which is preliminary data.</text>
</comment>
<proteinExistence type="inferred from homology"/>
<keyword evidence="3" id="KW-0547">Nucleotide-binding</keyword>
<dbReference type="Proteomes" id="UP000177053">
    <property type="component" value="Unassembled WGS sequence"/>
</dbReference>